<dbReference type="Proteomes" id="UP001359485">
    <property type="component" value="Unassembled WGS sequence"/>
</dbReference>
<feature type="transmembrane region" description="Helical" evidence="2">
    <location>
        <begin position="46"/>
        <end position="68"/>
    </location>
</feature>
<dbReference type="InterPro" id="IPR036871">
    <property type="entry name" value="PX_dom_sf"/>
</dbReference>
<gene>
    <name evidence="4" type="ORF">RUM44_009177</name>
</gene>
<evidence type="ECO:0000256" key="2">
    <source>
        <dbReference type="SAM" id="Phobius"/>
    </source>
</evidence>
<dbReference type="InterPro" id="IPR003114">
    <property type="entry name" value="Phox_assoc"/>
</dbReference>
<comment type="caution">
    <text evidence="4">The sequence shown here is derived from an EMBL/GenBank/DDBJ whole genome shotgun (WGS) entry which is preliminary data.</text>
</comment>
<reference evidence="4 5" key="1">
    <citation type="submission" date="2023-09" db="EMBL/GenBank/DDBJ databases">
        <title>Genomes of two closely related lineages of the louse Polyplax serrata with different host specificities.</title>
        <authorList>
            <person name="Martinu J."/>
            <person name="Tarabai H."/>
            <person name="Stefka J."/>
            <person name="Hypsa V."/>
        </authorList>
    </citation>
    <scope>NUCLEOTIDE SEQUENCE [LARGE SCALE GENOMIC DNA]</scope>
    <source>
        <strain evidence="4">98ZLc_SE</strain>
    </source>
</reference>
<evidence type="ECO:0000313" key="4">
    <source>
        <dbReference type="EMBL" id="KAK6626701.1"/>
    </source>
</evidence>
<dbReference type="PANTHER" id="PTHR22775:SF3">
    <property type="entry name" value="SORTING NEXIN-13"/>
    <property type="match status" value="1"/>
</dbReference>
<proteinExistence type="predicted"/>
<name>A0ABR1ARY2_POLSC</name>
<dbReference type="SMART" id="SM00313">
    <property type="entry name" value="PXA"/>
    <property type="match status" value="1"/>
</dbReference>
<dbReference type="EMBL" id="JAWJWF010000045">
    <property type="protein sequence ID" value="KAK6626701.1"/>
    <property type="molecule type" value="Genomic_DNA"/>
</dbReference>
<dbReference type="PROSITE" id="PS51207">
    <property type="entry name" value="PXA"/>
    <property type="match status" value="1"/>
</dbReference>
<organism evidence="4 5">
    <name type="scientific">Polyplax serrata</name>
    <name type="common">Common mouse louse</name>
    <dbReference type="NCBI Taxonomy" id="468196"/>
    <lineage>
        <taxon>Eukaryota</taxon>
        <taxon>Metazoa</taxon>
        <taxon>Ecdysozoa</taxon>
        <taxon>Arthropoda</taxon>
        <taxon>Hexapoda</taxon>
        <taxon>Insecta</taxon>
        <taxon>Pterygota</taxon>
        <taxon>Neoptera</taxon>
        <taxon>Paraneoptera</taxon>
        <taxon>Psocodea</taxon>
        <taxon>Troctomorpha</taxon>
        <taxon>Phthiraptera</taxon>
        <taxon>Anoplura</taxon>
        <taxon>Polyplacidae</taxon>
        <taxon>Polyplax</taxon>
    </lineage>
</organism>
<sequence>MVKEQMKWPKKSNSGFLYEKVVFCSLLFLVIVLLLDSFFHNLPISGYGLFLIIFILIGVTTCTTCHAIKWIITSSTLLHHYICEKSQNEKWVKLWVKYESELFQKLLTSSDCFESLKYPTNLNEQVRLLLKDIERDFIKSWYCEVSQNPLFLFDSHLILEEFFFKIIKKLKTVNYRNLVSSILILYLNSLQEYKKSMKKLVRINTDEKDKPKAELSDIYRYFHPGSQNDQILNFYLMKVTKAVLKEFSQYDFSNSLECKILCGIIGRKVVRKFLITLEDPDWINIKLIYLLNSQKHEKLLLGRVYTVKEKVMVTEGTDFQLNKSTPLEKKYLGPSLFENRKNLFYNSSLVDMNGSTASQRIDSVLTKTVSKECLTLPVTAEKVEERNSNISSVLTGLIPSTAGPLLPDNITVHYKALNKMWLSPVIEMKDFSESITNSFKKVFINGVKEKKGVARSKSTESLSEESALKMRDISIGEELCENVKFGSAGSTEDASLMTASKTVKKLTKTHSFDNSMSMDDEVQEAAVQSPDVKPSTPEHQRDVSPVYEEPEDFATTIAKLRSLLQQRDSTSTLSDKSNPSIDSQTNDKSNSSNKSQSLKGDSFDSQMACDVPTDGRLFVNIFVQRGDSSTGVYSIQYDGIYMLKTGENSSAEPELVLFTSTVNRSISEFLMLEKSLMESNFKGIMKGINGPSKLLREFNEGKIKNGTFSWRSWLETYLRQVCSKVELCNLPELQEFLAYGQTGNDALVKLDSQPSLHRIEKLLTNKLTGVFNSIKTVLPSFDFDTPNQITTSDNVRGSQDQKLLQGFLNFGQKPESFELNLNFIAKEQTGESLIDDIRRYLSRKSDEDAVDVLDSNDWLTDQEECRFISCEETCVWENHRDIVLDDELEPLDSSLPIYSLIVDIVSELLQDSDCWVVKEPVVRLIKVVSGHWEKSLEDELSKFDWDRIIGNLIRLMRVAIFQSAQGENFEFETNQTKTVLKEAILELMPDWIVEFIKPEGLSSAVSLFVDSFQHFRLNRDVLLRLLDILLVHILSCQHLMTNSTS</sequence>
<keyword evidence="5" id="KW-1185">Reference proteome</keyword>
<feature type="transmembrane region" description="Helical" evidence="2">
    <location>
        <begin position="21"/>
        <end position="40"/>
    </location>
</feature>
<dbReference type="PANTHER" id="PTHR22775">
    <property type="entry name" value="SORTING NEXIN"/>
    <property type="match status" value="1"/>
</dbReference>
<keyword evidence="2" id="KW-0812">Transmembrane</keyword>
<dbReference type="Pfam" id="PF02194">
    <property type="entry name" value="PXA"/>
    <property type="match status" value="1"/>
</dbReference>
<feature type="domain" description="PXA" evidence="3">
    <location>
        <begin position="119"/>
        <end position="295"/>
    </location>
</feature>
<evidence type="ECO:0000256" key="1">
    <source>
        <dbReference type="SAM" id="MobiDB-lite"/>
    </source>
</evidence>
<feature type="region of interest" description="Disordered" evidence="1">
    <location>
        <begin position="512"/>
        <end position="550"/>
    </location>
</feature>
<evidence type="ECO:0000313" key="5">
    <source>
        <dbReference type="Proteomes" id="UP001359485"/>
    </source>
</evidence>
<evidence type="ECO:0000259" key="3">
    <source>
        <dbReference type="PROSITE" id="PS51207"/>
    </source>
</evidence>
<feature type="compositionally biased region" description="Polar residues" evidence="1">
    <location>
        <begin position="567"/>
        <end position="581"/>
    </location>
</feature>
<feature type="region of interest" description="Disordered" evidence="1">
    <location>
        <begin position="567"/>
        <end position="606"/>
    </location>
</feature>
<dbReference type="Gene3D" id="3.30.1520.10">
    <property type="entry name" value="Phox-like domain"/>
    <property type="match status" value="1"/>
</dbReference>
<accession>A0ABR1ARY2</accession>
<keyword evidence="2" id="KW-1133">Transmembrane helix</keyword>
<protein>
    <recommendedName>
        <fullName evidence="3">PXA domain-containing protein</fullName>
    </recommendedName>
</protein>
<keyword evidence="2" id="KW-0472">Membrane</keyword>
<feature type="compositionally biased region" description="Low complexity" evidence="1">
    <location>
        <begin position="582"/>
        <end position="597"/>
    </location>
</feature>